<accession>A0A7C9EIP1</accession>
<sequence length="103" mass="11454">MFNRHLLHSLYGCLIPQTHTQAMQDYPDIQLDVTSTCTASYESASKSNYISRHILAMILGIMSVFENGPKDGGIIGVSKGFQKLKVEEFPPRGSQIFKCPTAF</sequence>
<proteinExistence type="predicted"/>
<reference evidence="1" key="1">
    <citation type="journal article" date="2013" name="J. Plant Res.">
        <title>Effect of fungi and light on seed germination of three Opuntia species from semiarid lands of central Mexico.</title>
        <authorList>
            <person name="Delgado-Sanchez P."/>
            <person name="Jimenez-Bremont J.F."/>
            <person name="Guerrero-Gonzalez Mde L."/>
            <person name="Flores J."/>
        </authorList>
    </citation>
    <scope>NUCLEOTIDE SEQUENCE</scope>
    <source>
        <tissue evidence="1">Cladode</tissue>
    </source>
</reference>
<dbReference type="AlphaFoldDB" id="A0A7C9EIP1"/>
<reference evidence="1" key="2">
    <citation type="submission" date="2020-07" db="EMBL/GenBank/DDBJ databases">
        <authorList>
            <person name="Vera ALvarez R."/>
            <person name="Arias-Moreno D.M."/>
            <person name="Jimenez-Jacinto V."/>
            <person name="Jimenez-Bremont J.F."/>
            <person name="Swaminathan K."/>
            <person name="Moose S.P."/>
            <person name="Guerrero-Gonzalez M.L."/>
            <person name="Marino-Ramirez L."/>
            <person name="Landsman D."/>
            <person name="Rodriguez-Kessler M."/>
            <person name="Delgado-Sanchez P."/>
        </authorList>
    </citation>
    <scope>NUCLEOTIDE SEQUENCE</scope>
    <source>
        <tissue evidence="1">Cladode</tissue>
    </source>
</reference>
<organism evidence="1">
    <name type="scientific">Opuntia streptacantha</name>
    <name type="common">Prickly pear cactus</name>
    <name type="synonym">Opuntia cardona</name>
    <dbReference type="NCBI Taxonomy" id="393608"/>
    <lineage>
        <taxon>Eukaryota</taxon>
        <taxon>Viridiplantae</taxon>
        <taxon>Streptophyta</taxon>
        <taxon>Embryophyta</taxon>
        <taxon>Tracheophyta</taxon>
        <taxon>Spermatophyta</taxon>
        <taxon>Magnoliopsida</taxon>
        <taxon>eudicotyledons</taxon>
        <taxon>Gunneridae</taxon>
        <taxon>Pentapetalae</taxon>
        <taxon>Caryophyllales</taxon>
        <taxon>Cactineae</taxon>
        <taxon>Cactaceae</taxon>
        <taxon>Opuntioideae</taxon>
        <taxon>Opuntia</taxon>
    </lineage>
</organism>
<name>A0A7C9EIP1_OPUST</name>
<dbReference type="EMBL" id="GISG01219499">
    <property type="protein sequence ID" value="MBA4663168.1"/>
    <property type="molecule type" value="Transcribed_RNA"/>
</dbReference>
<evidence type="ECO:0000313" key="1">
    <source>
        <dbReference type="EMBL" id="MBA4663168.1"/>
    </source>
</evidence>
<protein>
    <submittedName>
        <fullName evidence="1">Uncharacterized protein</fullName>
    </submittedName>
</protein>